<reference evidence="2 3" key="1">
    <citation type="submission" date="2020-04" db="EMBL/GenBank/DDBJ databases">
        <title>Draft genome of Pyxidicoccus fallax type strain.</title>
        <authorList>
            <person name="Whitworth D.E."/>
        </authorList>
    </citation>
    <scope>NUCLEOTIDE SEQUENCE [LARGE SCALE GENOMIC DNA]</scope>
    <source>
        <strain evidence="2 3">DSM 14698</strain>
    </source>
</reference>
<dbReference type="Proteomes" id="UP000518300">
    <property type="component" value="Unassembled WGS sequence"/>
</dbReference>
<organism evidence="2 3">
    <name type="scientific">Pyxidicoccus fallax</name>
    <dbReference type="NCBI Taxonomy" id="394095"/>
    <lineage>
        <taxon>Bacteria</taxon>
        <taxon>Pseudomonadati</taxon>
        <taxon>Myxococcota</taxon>
        <taxon>Myxococcia</taxon>
        <taxon>Myxococcales</taxon>
        <taxon>Cystobacterineae</taxon>
        <taxon>Myxococcaceae</taxon>
        <taxon>Pyxidicoccus</taxon>
    </lineage>
</organism>
<feature type="transmembrane region" description="Helical" evidence="1">
    <location>
        <begin position="6"/>
        <end position="22"/>
    </location>
</feature>
<gene>
    <name evidence="2" type="ORF">HG543_30255</name>
</gene>
<dbReference type="AlphaFoldDB" id="A0A848LMT1"/>
<keyword evidence="1" id="KW-0472">Membrane</keyword>
<keyword evidence="3" id="KW-1185">Reference proteome</keyword>
<protein>
    <submittedName>
        <fullName evidence="2">Uncharacterized protein</fullName>
    </submittedName>
</protein>
<dbReference type="RefSeq" id="WP_169348375.1">
    <property type="nucleotide sequence ID" value="NZ_JABBJJ010000169.1"/>
</dbReference>
<keyword evidence="1" id="KW-0812">Transmembrane</keyword>
<comment type="caution">
    <text evidence="2">The sequence shown here is derived from an EMBL/GenBank/DDBJ whole genome shotgun (WGS) entry which is preliminary data.</text>
</comment>
<sequence>MPGHWDAAVCAGVLGLTAVLLVRERRRRSRVEPGMARAARLSYEYLRLHLHQFREDVAQGAGPTVEGLAHVVMLRRQHVPLFGALLRAHRHELLELADARTLTHARSLELMRRVGALVRKDPLLRTDLEAALGPTNGAR</sequence>
<evidence type="ECO:0000313" key="2">
    <source>
        <dbReference type="EMBL" id="NMO19118.1"/>
    </source>
</evidence>
<evidence type="ECO:0000256" key="1">
    <source>
        <dbReference type="SAM" id="Phobius"/>
    </source>
</evidence>
<keyword evidence="1" id="KW-1133">Transmembrane helix</keyword>
<proteinExistence type="predicted"/>
<evidence type="ECO:0000313" key="3">
    <source>
        <dbReference type="Proteomes" id="UP000518300"/>
    </source>
</evidence>
<accession>A0A848LMT1</accession>
<name>A0A848LMT1_9BACT</name>
<dbReference type="EMBL" id="JABBJJ010000169">
    <property type="protein sequence ID" value="NMO19118.1"/>
    <property type="molecule type" value="Genomic_DNA"/>
</dbReference>